<dbReference type="AlphaFoldDB" id="A0A6P6XM47"/>
<evidence type="ECO:0000313" key="3">
    <source>
        <dbReference type="RefSeq" id="XP_027194502.1"/>
    </source>
</evidence>
<feature type="transmembrane region" description="Helical" evidence="1">
    <location>
        <begin position="12"/>
        <end position="38"/>
    </location>
</feature>
<evidence type="ECO:0000256" key="1">
    <source>
        <dbReference type="SAM" id="Phobius"/>
    </source>
</evidence>
<name>A0A6P6XM47_DERPT</name>
<keyword evidence="1" id="KW-0472">Membrane</keyword>
<sequence>MSRKKEFRNCFYNKCGVFLVYLFAYKTCPSTLISSVYYPTNSQFSSHTPSPLLTIKLTLPWRFILLSEEPFQYFYHIDSDFSVTLLIIILICFQNSHSIGFYFLNDMC</sequence>
<dbReference type="InParanoid" id="A0A6P6XM47"/>
<keyword evidence="2" id="KW-1185">Reference proteome</keyword>
<keyword evidence="1" id="KW-1133">Transmembrane helix</keyword>
<gene>
    <name evidence="3" type="primary">LOC113789200</name>
</gene>
<reference evidence="3" key="1">
    <citation type="submission" date="2025-08" db="UniProtKB">
        <authorList>
            <consortium name="RefSeq"/>
        </authorList>
    </citation>
    <scope>IDENTIFICATION</scope>
    <source>
        <strain evidence="3">Airmid</strain>
    </source>
</reference>
<organism evidence="2 3">
    <name type="scientific">Dermatophagoides pteronyssinus</name>
    <name type="common">European house dust mite</name>
    <dbReference type="NCBI Taxonomy" id="6956"/>
    <lineage>
        <taxon>Eukaryota</taxon>
        <taxon>Metazoa</taxon>
        <taxon>Ecdysozoa</taxon>
        <taxon>Arthropoda</taxon>
        <taxon>Chelicerata</taxon>
        <taxon>Arachnida</taxon>
        <taxon>Acari</taxon>
        <taxon>Acariformes</taxon>
        <taxon>Sarcoptiformes</taxon>
        <taxon>Astigmata</taxon>
        <taxon>Psoroptidia</taxon>
        <taxon>Analgoidea</taxon>
        <taxon>Pyroglyphidae</taxon>
        <taxon>Dermatophagoidinae</taxon>
        <taxon>Dermatophagoides</taxon>
    </lineage>
</organism>
<protein>
    <submittedName>
        <fullName evidence="3">Uncharacterized protein LOC113789200</fullName>
    </submittedName>
</protein>
<keyword evidence="1" id="KW-0812">Transmembrane</keyword>
<dbReference type="RefSeq" id="XP_027194502.1">
    <property type="nucleotide sequence ID" value="XM_027338701.1"/>
</dbReference>
<dbReference type="KEGG" id="dpte:113789200"/>
<dbReference type="Proteomes" id="UP000515146">
    <property type="component" value="Unplaced"/>
</dbReference>
<evidence type="ECO:0000313" key="2">
    <source>
        <dbReference type="Proteomes" id="UP000515146"/>
    </source>
</evidence>
<proteinExistence type="predicted"/>
<feature type="transmembrane region" description="Helical" evidence="1">
    <location>
        <begin position="81"/>
        <end position="104"/>
    </location>
</feature>
<accession>A0A6P6XM47</accession>